<gene>
    <name evidence="10" type="ORF">EV671_1001325</name>
</gene>
<feature type="transmembrane region" description="Helical" evidence="8">
    <location>
        <begin position="90"/>
        <end position="113"/>
    </location>
</feature>
<organism evidence="10 11">
    <name type="scientific">Roseateles saccharophilus</name>
    <name type="common">Pseudomonas saccharophila</name>
    <dbReference type="NCBI Taxonomy" id="304"/>
    <lineage>
        <taxon>Bacteria</taxon>
        <taxon>Pseudomonadati</taxon>
        <taxon>Pseudomonadota</taxon>
        <taxon>Betaproteobacteria</taxon>
        <taxon>Burkholderiales</taxon>
        <taxon>Sphaerotilaceae</taxon>
        <taxon>Roseateles</taxon>
    </lineage>
</organism>
<sequence>MVRTAKPLRAWGARLLAPGRRWAIIPPYLFLLVFLALPFALVVKISLAEARFAVPPYTALLSVRDQTVTLALQFSHYAYLATDGLYIDTYLNSVLVAAITTLLCLLIGYPAAYAIASATPQRRTLYTLLVTLPFWTSALLRTYAWVGLLKNEGLINQALRWLGWIHEPLQLYHSNAGVYIGMVYFYLPLMILPLLDHLIKLDPRLLEAADDLGAHPWSAFFTVTLPLSRRGISTGCLLVFIPAVGEYVIPEMLGGSDTLMIGRLMWDEFFNNMDWPMASAITTAMVLLLLVPLVLLQRLQDKEPSA</sequence>
<keyword evidence="3 8" id="KW-0813">Transport</keyword>
<evidence type="ECO:0000256" key="3">
    <source>
        <dbReference type="ARBA" id="ARBA00022448"/>
    </source>
</evidence>
<feature type="transmembrane region" description="Helical" evidence="8">
    <location>
        <begin position="275"/>
        <end position="296"/>
    </location>
</feature>
<dbReference type="GO" id="GO:0055085">
    <property type="term" value="P:transmembrane transport"/>
    <property type="evidence" value="ECO:0007669"/>
    <property type="project" value="InterPro"/>
</dbReference>
<dbReference type="InterPro" id="IPR035906">
    <property type="entry name" value="MetI-like_sf"/>
</dbReference>
<comment type="caution">
    <text evidence="10">The sequence shown here is derived from an EMBL/GenBank/DDBJ whole genome shotgun (WGS) entry which is preliminary data.</text>
</comment>
<evidence type="ECO:0000313" key="10">
    <source>
        <dbReference type="EMBL" id="TCV04569.1"/>
    </source>
</evidence>
<dbReference type="GO" id="GO:0005886">
    <property type="term" value="C:plasma membrane"/>
    <property type="evidence" value="ECO:0007669"/>
    <property type="project" value="UniProtKB-SubCell"/>
</dbReference>
<keyword evidence="7 8" id="KW-0472">Membrane</keyword>
<proteinExistence type="inferred from homology"/>
<feature type="transmembrane region" description="Helical" evidence="8">
    <location>
        <begin position="176"/>
        <end position="195"/>
    </location>
</feature>
<feature type="domain" description="ABC transmembrane type-1" evidence="9">
    <location>
        <begin position="90"/>
        <end position="296"/>
    </location>
</feature>
<name>A0A4R3VL45_ROSSA</name>
<evidence type="ECO:0000256" key="4">
    <source>
        <dbReference type="ARBA" id="ARBA00022475"/>
    </source>
</evidence>
<dbReference type="CDD" id="cd06261">
    <property type="entry name" value="TM_PBP2"/>
    <property type="match status" value="1"/>
</dbReference>
<feature type="transmembrane region" description="Helical" evidence="8">
    <location>
        <begin position="231"/>
        <end position="249"/>
    </location>
</feature>
<feature type="transmembrane region" description="Helical" evidence="8">
    <location>
        <begin position="125"/>
        <end position="146"/>
    </location>
</feature>
<keyword evidence="11" id="KW-1185">Reference proteome</keyword>
<dbReference type="Proteomes" id="UP000295110">
    <property type="component" value="Unassembled WGS sequence"/>
</dbReference>
<dbReference type="PROSITE" id="PS50928">
    <property type="entry name" value="ABC_TM1"/>
    <property type="match status" value="1"/>
</dbReference>
<keyword evidence="5 8" id="KW-0812">Transmembrane</keyword>
<keyword evidence="4" id="KW-1003">Cell membrane</keyword>
<evidence type="ECO:0000259" key="9">
    <source>
        <dbReference type="PROSITE" id="PS50928"/>
    </source>
</evidence>
<reference evidence="10 11" key="1">
    <citation type="submission" date="2019-03" db="EMBL/GenBank/DDBJ databases">
        <title>Genomic Encyclopedia of Type Strains, Phase IV (KMG-IV): sequencing the most valuable type-strain genomes for metagenomic binning, comparative biology and taxonomic classification.</title>
        <authorList>
            <person name="Goeker M."/>
        </authorList>
    </citation>
    <scope>NUCLEOTIDE SEQUENCE [LARGE SCALE GENOMIC DNA]</scope>
    <source>
        <strain evidence="10 11">DSM 654</strain>
    </source>
</reference>
<feature type="transmembrane region" description="Helical" evidence="8">
    <location>
        <begin position="28"/>
        <end position="47"/>
    </location>
</feature>
<dbReference type="PANTHER" id="PTHR42929">
    <property type="entry name" value="INNER MEMBRANE ABC TRANSPORTER PERMEASE PROTEIN YDCU-RELATED-RELATED"/>
    <property type="match status" value="1"/>
</dbReference>
<evidence type="ECO:0000256" key="6">
    <source>
        <dbReference type="ARBA" id="ARBA00022989"/>
    </source>
</evidence>
<evidence type="ECO:0000313" key="11">
    <source>
        <dbReference type="Proteomes" id="UP000295110"/>
    </source>
</evidence>
<evidence type="ECO:0000256" key="8">
    <source>
        <dbReference type="RuleBase" id="RU363032"/>
    </source>
</evidence>
<evidence type="ECO:0000256" key="1">
    <source>
        <dbReference type="ARBA" id="ARBA00004651"/>
    </source>
</evidence>
<comment type="similarity">
    <text evidence="2">Belongs to the binding-protein-dependent transport system permease family. CysTW subfamily.</text>
</comment>
<dbReference type="Gene3D" id="1.10.3720.10">
    <property type="entry name" value="MetI-like"/>
    <property type="match status" value="1"/>
</dbReference>
<dbReference type="EMBL" id="SMBU01000001">
    <property type="protein sequence ID" value="TCV04569.1"/>
    <property type="molecule type" value="Genomic_DNA"/>
</dbReference>
<evidence type="ECO:0000256" key="2">
    <source>
        <dbReference type="ARBA" id="ARBA00007069"/>
    </source>
</evidence>
<dbReference type="OrthoDB" id="9808619at2"/>
<keyword evidence="6 8" id="KW-1133">Transmembrane helix</keyword>
<accession>A0A4R3VL45</accession>
<protein>
    <submittedName>
        <fullName evidence="10">Putrescine transport system permease protein</fullName>
    </submittedName>
</protein>
<comment type="subcellular location">
    <subcellularLocation>
        <location evidence="1 8">Cell membrane</location>
        <topology evidence="1 8">Multi-pass membrane protein</topology>
    </subcellularLocation>
</comment>
<dbReference type="InterPro" id="IPR000515">
    <property type="entry name" value="MetI-like"/>
</dbReference>
<dbReference type="SUPFAM" id="SSF161098">
    <property type="entry name" value="MetI-like"/>
    <property type="match status" value="1"/>
</dbReference>
<evidence type="ECO:0000256" key="7">
    <source>
        <dbReference type="ARBA" id="ARBA00023136"/>
    </source>
</evidence>
<dbReference type="PANTHER" id="PTHR42929:SF3">
    <property type="entry name" value="PUTRESCINE TRANSPORT SYSTEM PERMEASE PROTEIN POTH"/>
    <property type="match status" value="1"/>
</dbReference>
<dbReference type="Pfam" id="PF00528">
    <property type="entry name" value="BPD_transp_1"/>
    <property type="match status" value="1"/>
</dbReference>
<dbReference type="AlphaFoldDB" id="A0A4R3VL45"/>
<evidence type="ECO:0000256" key="5">
    <source>
        <dbReference type="ARBA" id="ARBA00022692"/>
    </source>
</evidence>